<gene>
    <name evidence="1" type="ORF">N5C08_17650</name>
</gene>
<dbReference type="PIRSF" id="PIRSF001439">
    <property type="entry name" value="CryM"/>
    <property type="match status" value="1"/>
</dbReference>
<name>A0ABY6ALJ0_9PSED</name>
<reference evidence="1" key="1">
    <citation type="submission" date="2022-09" db="EMBL/GenBank/DDBJ databases">
        <title>Complete genome sequence of Pseudomonas promysalinigenes strain RL-WG26, a newly isolated PGPR with the potential for plant salinity stress alleviation.</title>
        <authorList>
            <person name="Ren L."/>
            <person name="Wang G."/>
            <person name="Hu H."/>
        </authorList>
    </citation>
    <scope>NUCLEOTIDE SEQUENCE</scope>
    <source>
        <strain evidence="1">RL-WG26</strain>
    </source>
</reference>
<protein>
    <submittedName>
        <fullName evidence="1">Ornithine cyclodeaminase family protein</fullName>
    </submittedName>
</protein>
<dbReference type="InterPro" id="IPR023401">
    <property type="entry name" value="ODC_N"/>
</dbReference>
<dbReference type="Pfam" id="PF02423">
    <property type="entry name" value="OCD_Mu_crystall"/>
    <property type="match status" value="1"/>
</dbReference>
<organism evidence="1 2">
    <name type="scientific">Pseudomonas promysalinigenes</name>
    <dbReference type="NCBI Taxonomy" id="485898"/>
    <lineage>
        <taxon>Bacteria</taxon>
        <taxon>Pseudomonadati</taxon>
        <taxon>Pseudomonadota</taxon>
        <taxon>Gammaproteobacteria</taxon>
        <taxon>Pseudomonadales</taxon>
        <taxon>Pseudomonadaceae</taxon>
        <taxon>Pseudomonas</taxon>
    </lineage>
</organism>
<dbReference type="PANTHER" id="PTHR13812">
    <property type="entry name" value="KETIMINE REDUCTASE MU-CRYSTALLIN"/>
    <property type="match status" value="1"/>
</dbReference>
<dbReference type="PANTHER" id="PTHR13812:SF19">
    <property type="entry name" value="KETIMINE REDUCTASE MU-CRYSTALLIN"/>
    <property type="match status" value="1"/>
</dbReference>
<accession>A0ABY6ALJ0</accession>
<keyword evidence="2" id="KW-1185">Reference proteome</keyword>
<dbReference type="RefSeq" id="WP_261743905.1">
    <property type="nucleotide sequence ID" value="NZ_CP104557.1"/>
</dbReference>
<dbReference type="Proteomes" id="UP001064504">
    <property type="component" value="Chromosome"/>
</dbReference>
<proteinExistence type="predicted"/>
<dbReference type="EMBL" id="CP104557">
    <property type="protein sequence ID" value="UXH38784.1"/>
    <property type="molecule type" value="Genomic_DNA"/>
</dbReference>
<evidence type="ECO:0000313" key="1">
    <source>
        <dbReference type="EMBL" id="UXH38784.1"/>
    </source>
</evidence>
<dbReference type="InterPro" id="IPR003462">
    <property type="entry name" value="ODC_Mu_crystall"/>
</dbReference>
<dbReference type="InterPro" id="IPR036291">
    <property type="entry name" value="NAD(P)-bd_dom_sf"/>
</dbReference>
<sequence>MHVLSQAQTAQYLPFNLLIDALDVAFKDGCEVPLRHNHPIQNKPEYEDGILLLMPAWQVGKRMGVKTVSIFPGNQKQGLPGLHSVFILYDSSTGVPLAILDGDTITSRRTAAASALAARYLSRPDASRLLVVGAGRVGSLLPEAYRAVRPIEQIKVWDRNSGASEQMATRLRDQGLNAEAVDDLEQAARSAEIITCATLSNSPLIHGDWLATGAHLDLIGSFTPQMRESDEECLRRSTVFIDTEEALMKSGDLLAPMQSGSFKDTEVAATLERLCRLQHAGRSRAEEITLFKAVGTALEDLAAASMAYDSFLAEQA</sequence>
<dbReference type="Gene3D" id="3.40.50.720">
    <property type="entry name" value="NAD(P)-binding Rossmann-like Domain"/>
    <property type="match status" value="1"/>
</dbReference>
<evidence type="ECO:0000313" key="2">
    <source>
        <dbReference type="Proteomes" id="UP001064504"/>
    </source>
</evidence>
<dbReference type="SUPFAM" id="SSF51735">
    <property type="entry name" value="NAD(P)-binding Rossmann-fold domains"/>
    <property type="match status" value="1"/>
</dbReference>
<dbReference type="Gene3D" id="3.30.1780.10">
    <property type="entry name" value="ornithine cyclodeaminase, domain 1"/>
    <property type="match status" value="1"/>
</dbReference>
<dbReference type="NCBIfam" id="NF004793">
    <property type="entry name" value="PRK06141.1"/>
    <property type="match status" value="1"/>
</dbReference>